<feature type="compositionally biased region" description="Basic and acidic residues" evidence="7">
    <location>
        <begin position="958"/>
        <end position="968"/>
    </location>
</feature>
<dbReference type="Proteomes" id="UP001443914">
    <property type="component" value="Unassembled WGS sequence"/>
</dbReference>
<dbReference type="Pfam" id="PF10497">
    <property type="entry name" value="zf-4CXXC_R1"/>
    <property type="match status" value="1"/>
</dbReference>
<evidence type="ECO:0000256" key="3">
    <source>
        <dbReference type="ARBA" id="ARBA00022723"/>
    </source>
</evidence>
<dbReference type="GO" id="GO:0000785">
    <property type="term" value="C:chromatin"/>
    <property type="evidence" value="ECO:0007669"/>
    <property type="project" value="TreeGrafter"/>
</dbReference>
<feature type="domain" description="JmjC" evidence="8">
    <location>
        <begin position="835"/>
        <end position="1159"/>
    </location>
</feature>
<evidence type="ECO:0000256" key="4">
    <source>
        <dbReference type="ARBA" id="ARBA00023015"/>
    </source>
</evidence>
<feature type="compositionally biased region" description="Polar residues" evidence="7">
    <location>
        <begin position="999"/>
        <end position="1012"/>
    </location>
</feature>
<evidence type="ECO:0000256" key="5">
    <source>
        <dbReference type="ARBA" id="ARBA00023163"/>
    </source>
</evidence>
<dbReference type="SMART" id="SM00558">
    <property type="entry name" value="JmjC"/>
    <property type="match status" value="1"/>
</dbReference>
<name>A0AAW1IP53_SAPOF</name>
<dbReference type="InterPro" id="IPR018866">
    <property type="entry name" value="Znf-4CXXC_R1"/>
</dbReference>
<sequence>MEDSTEDNGKFVEIKIEESVKVIDDGLNRKFGEKSEIEEIGIVYVRKRDRKGAQKSQKKVDEDVKGNNEEIEEDVVNKIADKRGEEIDSLEKFEEITPKEEEKSLEIIAEDEKGNNEGIQEDIVNKFGNERGIKGKSLEKGEEITPKDVEINVKSEEISVDNGGRIPKGEEIGQKDDEIIEKGRKRRRIPVAKYDDDVEAYFEEDDAEEKKKRRGKGGRRKNEASARKPVTHTEDEDDQSEGGVAGDTNKARKKPRRKVNESTSVDVSVKGADDNEDDGSERGPRRAIRKTVAAKDDEDSQSEGSVGDKVKKGRKKSKRKVNESAADVSGKGADDNENGFSEGRLGRTTRSGDVIVSEKSLKKSFIFDENGIKIDSTMCHQCQRNDKGRVVRCTKCKTKRFCIPCIGNWYPRMTEEQIAEACPFCLHNCNCKACLRMEGPVKEKMKDDVAVSDVEYIEHSKNLLRTILPLLKQINQEQMTEKEIEANIHGVPVTEVNIPKAACSRDERVFCNNCKTSIFDFHRSCRGCTYDLCLSCCRDIRAGQLKDCDEVIMKFVFRGTEYLHGGKALKSKTRKSGRATRGQVELVRSDSPERGDDASEFHPDEKKKAKTEWKADEMGRIRCPPKALGGCGQQVLILNSILSDGRVSGLLNKVESLITFSEDKTPPEASCSSSCSDSPSNPVSECNMRKCASREGCEDNYLYCPDARDIQSGDLKHFQHHWARGEPVIVRSVLETTPGLSWEPFVMWRAVRQIKNNNYSTLLDVKAIDCLEWCEVDVNVHQFFIGYTQGQFDSAEWPVVLKLKDWPPDGMFEERLPRHGAEFIRALPFKEYTHPRNGVLNLAAKWPEKNLKPDMGPKTYIAYGFHEELGRGDSVTKLHCDMSDAVNILTHTAEVNFKPKNLEAISKLKKLHFLQDQEEIFGKELPENDKAYEIDLDSPTSVVDVGDLTAGHRNVKKCGGDTKHKSSPDSDCPELELSELSNDIGNHAAKQISDGLCETQSSLSNKSRNSNPLDDDIGSSKTETVDDEIVPPFVEVEGTEQCSGGALWDIFRREDVPKLQEFLKAHYWEFRHIYCNPVPQVVHAIHDQTLYLTEEHKRKLKEEYGIEPWTFVQNLGEAVLIPVGCPHQVRNLKSCIKVALDFVSPENVQECMRLSDVFRELPQNHRAKEDKLEVKKMTVFAAERAVKDILKLEKNKNDAKEKPSSYISFQKMRYVTSRIHRVNANTTGIIVNNCQKYKLRHKLMEFDGLPKDYNESIQKVQLHYFHLIKNLSLACFAQQQISQTSLKSEVLKKG</sequence>
<comment type="similarity">
    <text evidence="2">Belongs to the JARID1 histone demethylase family.</text>
</comment>
<keyword evidence="10" id="KW-1185">Reference proteome</keyword>
<evidence type="ECO:0000313" key="9">
    <source>
        <dbReference type="EMBL" id="KAK9691424.1"/>
    </source>
</evidence>
<dbReference type="PANTHER" id="PTHR12549:SF11">
    <property type="entry name" value="LYSINE-SPECIFIC DEMETHYLASE JMJ25"/>
    <property type="match status" value="1"/>
</dbReference>
<feature type="compositionally biased region" description="Acidic residues" evidence="7">
    <location>
        <begin position="196"/>
        <end position="207"/>
    </location>
</feature>
<proteinExistence type="inferred from homology"/>
<dbReference type="SUPFAM" id="SSF51197">
    <property type="entry name" value="Clavaminate synthase-like"/>
    <property type="match status" value="1"/>
</dbReference>
<dbReference type="GO" id="GO:0031490">
    <property type="term" value="F:chromatin DNA binding"/>
    <property type="evidence" value="ECO:0007669"/>
    <property type="project" value="TreeGrafter"/>
</dbReference>
<dbReference type="GO" id="GO:0032454">
    <property type="term" value="F:histone H3K9 demethylase activity"/>
    <property type="evidence" value="ECO:0007669"/>
    <property type="project" value="InterPro"/>
</dbReference>
<dbReference type="Pfam" id="PF02373">
    <property type="entry name" value="JmjC"/>
    <property type="match status" value="1"/>
</dbReference>
<dbReference type="GO" id="GO:0006357">
    <property type="term" value="P:regulation of transcription by RNA polymerase II"/>
    <property type="evidence" value="ECO:0007669"/>
    <property type="project" value="TreeGrafter"/>
</dbReference>
<dbReference type="GO" id="GO:0046872">
    <property type="term" value="F:metal ion binding"/>
    <property type="evidence" value="ECO:0007669"/>
    <property type="project" value="UniProtKB-KW"/>
</dbReference>
<feature type="region of interest" description="Disordered" evidence="7">
    <location>
        <begin position="97"/>
        <end position="120"/>
    </location>
</feature>
<dbReference type="PANTHER" id="PTHR12549">
    <property type="entry name" value="JMJC DOMAIN-CONTAINING HISTONE DEMETHYLATION PROTEIN"/>
    <property type="match status" value="1"/>
</dbReference>
<evidence type="ECO:0000313" key="10">
    <source>
        <dbReference type="Proteomes" id="UP001443914"/>
    </source>
</evidence>
<feature type="compositionally biased region" description="Basic and acidic residues" evidence="7">
    <location>
        <begin position="167"/>
        <end position="182"/>
    </location>
</feature>
<dbReference type="GO" id="GO:0003712">
    <property type="term" value="F:transcription coregulator activity"/>
    <property type="evidence" value="ECO:0007669"/>
    <property type="project" value="TreeGrafter"/>
</dbReference>
<dbReference type="GO" id="GO:0000118">
    <property type="term" value="C:histone deacetylase complex"/>
    <property type="evidence" value="ECO:0007669"/>
    <property type="project" value="TreeGrafter"/>
</dbReference>
<organism evidence="9 10">
    <name type="scientific">Saponaria officinalis</name>
    <name type="common">Common soapwort</name>
    <name type="synonym">Lychnis saponaria</name>
    <dbReference type="NCBI Taxonomy" id="3572"/>
    <lineage>
        <taxon>Eukaryota</taxon>
        <taxon>Viridiplantae</taxon>
        <taxon>Streptophyta</taxon>
        <taxon>Embryophyta</taxon>
        <taxon>Tracheophyta</taxon>
        <taxon>Spermatophyta</taxon>
        <taxon>Magnoliopsida</taxon>
        <taxon>eudicotyledons</taxon>
        <taxon>Gunneridae</taxon>
        <taxon>Pentapetalae</taxon>
        <taxon>Caryophyllales</taxon>
        <taxon>Caryophyllaceae</taxon>
        <taxon>Caryophylleae</taxon>
        <taxon>Saponaria</taxon>
    </lineage>
</organism>
<feature type="region of interest" description="Disordered" evidence="7">
    <location>
        <begin position="953"/>
        <end position="976"/>
    </location>
</feature>
<reference evidence="9" key="1">
    <citation type="submission" date="2024-03" db="EMBL/GenBank/DDBJ databases">
        <title>WGS assembly of Saponaria officinalis var. Norfolk2.</title>
        <authorList>
            <person name="Jenkins J."/>
            <person name="Shu S."/>
            <person name="Grimwood J."/>
            <person name="Barry K."/>
            <person name="Goodstein D."/>
            <person name="Schmutz J."/>
            <person name="Leebens-Mack J."/>
            <person name="Osbourn A."/>
        </authorList>
    </citation>
    <scope>NUCLEOTIDE SEQUENCE [LARGE SCALE GENOMIC DNA]</scope>
    <source>
        <strain evidence="9">JIC</strain>
    </source>
</reference>
<gene>
    <name evidence="9" type="ORF">RND81_09G196000</name>
</gene>
<keyword evidence="4" id="KW-0805">Transcription regulation</keyword>
<evidence type="ECO:0000256" key="2">
    <source>
        <dbReference type="ARBA" id="ARBA00006801"/>
    </source>
</evidence>
<dbReference type="Gene3D" id="2.60.120.650">
    <property type="entry name" value="Cupin"/>
    <property type="match status" value="1"/>
</dbReference>
<feature type="compositionally biased region" description="Basic and acidic residues" evidence="7">
    <location>
        <begin position="587"/>
        <end position="610"/>
    </location>
</feature>
<evidence type="ECO:0000256" key="1">
    <source>
        <dbReference type="ARBA" id="ARBA00004123"/>
    </source>
</evidence>
<keyword evidence="6" id="KW-0539">Nucleus</keyword>
<dbReference type="FunFam" id="2.60.120.650:FF:000033">
    <property type="entry name" value="Transcription factor jumonji (JmjC) domain-containing protein"/>
    <property type="match status" value="1"/>
</dbReference>
<evidence type="ECO:0000256" key="7">
    <source>
        <dbReference type="SAM" id="MobiDB-lite"/>
    </source>
</evidence>
<accession>A0AAW1IP53</accession>
<dbReference type="InterPro" id="IPR003347">
    <property type="entry name" value="JmjC_dom"/>
</dbReference>
<keyword evidence="5" id="KW-0804">Transcription</keyword>
<feature type="region of interest" description="Disordered" evidence="7">
    <location>
        <begin position="999"/>
        <end position="1026"/>
    </location>
</feature>
<evidence type="ECO:0000256" key="6">
    <source>
        <dbReference type="ARBA" id="ARBA00023242"/>
    </source>
</evidence>
<feature type="region of interest" description="Disordered" evidence="7">
    <location>
        <begin position="573"/>
        <end position="610"/>
    </location>
</feature>
<dbReference type="InterPro" id="IPR045109">
    <property type="entry name" value="LSDs-like"/>
</dbReference>
<evidence type="ECO:0000259" key="8">
    <source>
        <dbReference type="PROSITE" id="PS51184"/>
    </source>
</evidence>
<feature type="region of interest" description="Disordered" evidence="7">
    <location>
        <begin position="155"/>
        <end position="349"/>
    </location>
</feature>
<protein>
    <recommendedName>
        <fullName evidence="8">JmjC domain-containing protein</fullName>
    </recommendedName>
</protein>
<dbReference type="EMBL" id="JBDFQZ010000009">
    <property type="protein sequence ID" value="KAK9691424.1"/>
    <property type="molecule type" value="Genomic_DNA"/>
</dbReference>
<dbReference type="PROSITE" id="PS51184">
    <property type="entry name" value="JMJC"/>
    <property type="match status" value="1"/>
</dbReference>
<comment type="caution">
    <text evidence="9">The sequence shown here is derived from an EMBL/GenBank/DDBJ whole genome shotgun (WGS) entry which is preliminary data.</text>
</comment>
<feature type="compositionally biased region" description="Basic and acidic residues" evidence="7">
    <location>
        <begin position="97"/>
        <end position="115"/>
    </location>
</feature>
<keyword evidence="3" id="KW-0479">Metal-binding</keyword>
<comment type="subcellular location">
    <subcellularLocation>
        <location evidence="1">Nucleus</location>
    </subcellularLocation>
</comment>